<gene>
    <name evidence="11 15" type="primary">mtgA</name>
    <name evidence="13" type="ORF">ACT75_07905</name>
    <name evidence="14" type="ORF">CQR80_03760</name>
    <name evidence="15" type="ORF">FXB79_02605</name>
</gene>
<comment type="function">
    <text evidence="11">Peptidoglycan polymerase that catalyzes glycan chain elongation from lipid-linked precursors.</text>
</comment>
<comment type="subcellular location">
    <subcellularLocation>
        <location evidence="11">Cell inner membrane</location>
        <topology evidence="11">Single-pass membrane protein</topology>
    </subcellularLocation>
</comment>
<dbReference type="GO" id="GO:0071555">
    <property type="term" value="P:cell wall organization"/>
    <property type="evidence" value="ECO:0007669"/>
    <property type="project" value="UniProtKB-KW"/>
</dbReference>
<dbReference type="PANTHER" id="PTHR30400">
    <property type="entry name" value="MONOFUNCTIONAL BIOSYNTHETIC PEPTIDOGLYCAN TRANSGLYCOSYLASE"/>
    <property type="match status" value="1"/>
</dbReference>
<dbReference type="Proteomes" id="UP000323012">
    <property type="component" value="Unassembled WGS sequence"/>
</dbReference>
<dbReference type="GO" id="GO:0008955">
    <property type="term" value="F:peptidoglycan glycosyltransferase activity"/>
    <property type="evidence" value="ECO:0007669"/>
    <property type="project" value="UniProtKB-UniRule"/>
</dbReference>
<dbReference type="GO" id="GO:0008360">
    <property type="term" value="P:regulation of cell shape"/>
    <property type="evidence" value="ECO:0007669"/>
    <property type="project" value="UniProtKB-KW"/>
</dbReference>
<dbReference type="NCBIfam" id="TIGR02070">
    <property type="entry name" value="mono_pep_trsgly"/>
    <property type="match status" value="1"/>
</dbReference>
<comment type="catalytic activity">
    <reaction evidence="11">
        <text>[GlcNAc-(1-&gt;4)-Mur2Ac(oyl-L-Ala-gamma-D-Glu-L-Lys-D-Ala-D-Ala)](n)-di-trans,octa-cis-undecaprenyl diphosphate + beta-D-GlcNAc-(1-&gt;4)-Mur2Ac(oyl-L-Ala-gamma-D-Glu-L-Lys-D-Ala-D-Ala)-di-trans,octa-cis-undecaprenyl diphosphate = [GlcNAc-(1-&gt;4)-Mur2Ac(oyl-L-Ala-gamma-D-Glu-L-Lys-D-Ala-D-Ala)](n+1)-di-trans,octa-cis-undecaprenyl diphosphate + di-trans,octa-cis-undecaprenyl diphosphate + H(+)</text>
        <dbReference type="Rhea" id="RHEA:23708"/>
        <dbReference type="Rhea" id="RHEA-COMP:9602"/>
        <dbReference type="Rhea" id="RHEA-COMP:9603"/>
        <dbReference type="ChEBI" id="CHEBI:15378"/>
        <dbReference type="ChEBI" id="CHEBI:58405"/>
        <dbReference type="ChEBI" id="CHEBI:60033"/>
        <dbReference type="ChEBI" id="CHEBI:78435"/>
        <dbReference type="EC" id="2.4.99.28"/>
    </reaction>
</comment>
<keyword evidence="10 11" id="KW-0961">Cell wall biogenesis/degradation</keyword>
<name>A0A142G1B8_AGGAC</name>
<evidence type="ECO:0000313" key="17">
    <source>
        <dbReference type="Proteomes" id="UP000226080"/>
    </source>
</evidence>
<evidence type="ECO:0000313" key="16">
    <source>
        <dbReference type="Proteomes" id="UP000072236"/>
    </source>
</evidence>
<evidence type="ECO:0000256" key="5">
    <source>
        <dbReference type="ARBA" id="ARBA00022692"/>
    </source>
</evidence>
<dbReference type="GO" id="GO:0005886">
    <property type="term" value="C:plasma membrane"/>
    <property type="evidence" value="ECO:0007669"/>
    <property type="project" value="UniProtKB-SubCell"/>
</dbReference>
<dbReference type="InterPro" id="IPR023346">
    <property type="entry name" value="Lysozyme-like_dom_sf"/>
</dbReference>
<dbReference type="SUPFAM" id="SSF53955">
    <property type="entry name" value="Lysozyme-like"/>
    <property type="match status" value="1"/>
</dbReference>
<protein>
    <recommendedName>
        <fullName evidence="11">Biosynthetic peptidoglycan transglycosylase</fullName>
        <ecNumber evidence="11">2.4.99.28</ecNumber>
    </recommendedName>
    <alternativeName>
        <fullName evidence="11">Glycan polymerase</fullName>
    </alternativeName>
    <alternativeName>
        <fullName evidence="11">Peptidoglycan glycosyltransferase MtgA</fullName>
        <shortName evidence="11">PGT</shortName>
    </alternativeName>
</protein>
<evidence type="ECO:0000256" key="3">
    <source>
        <dbReference type="ARBA" id="ARBA00022676"/>
    </source>
</evidence>
<dbReference type="EMBL" id="VSED01000004">
    <property type="protein sequence ID" value="TYA39598.1"/>
    <property type="molecule type" value="Genomic_DNA"/>
</dbReference>
<keyword evidence="9 11" id="KW-0472">Membrane</keyword>
<reference evidence="14 17" key="2">
    <citation type="submission" date="2017-10" db="EMBL/GenBank/DDBJ databases">
        <title>Draft genome sequences of Aggregatibacter actinomycetemcomitans strains 310a and 310b.</title>
        <authorList>
            <person name="May A.C."/>
            <person name="Ohta H."/>
            <person name="Maeda H."/>
            <person name="Kokeguchi S."/>
            <person name="Cugini C."/>
        </authorList>
    </citation>
    <scope>NUCLEOTIDE SEQUENCE [LARGE SCALE GENOMIC DNA]</scope>
    <source>
        <strain evidence="14 17">310b</strain>
    </source>
</reference>
<organism evidence="15 18">
    <name type="scientific">Aggregatibacter actinomycetemcomitans</name>
    <name type="common">Actinobacillus actinomycetemcomitans</name>
    <name type="synonym">Haemophilus actinomycetemcomitans</name>
    <dbReference type="NCBI Taxonomy" id="714"/>
    <lineage>
        <taxon>Bacteria</taxon>
        <taxon>Pseudomonadati</taxon>
        <taxon>Pseudomonadota</taxon>
        <taxon>Gammaproteobacteria</taxon>
        <taxon>Pasteurellales</taxon>
        <taxon>Pasteurellaceae</taxon>
        <taxon>Aggregatibacter</taxon>
    </lineage>
</organism>
<comment type="pathway">
    <text evidence="11">Cell wall biogenesis; peptidoglycan biosynthesis.</text>
</comment>
<dbReference type="GO" id="GO:0009274">
    <property type="term" value="C:peptidoglycan-based cell wall"/>
    <property type="evidence" value="ECO:0007669"/>
    <property type="project" value="InterPro"/>
</dbReference>
<keyword evidence="17" id="KW-1185">Reference proteome</keyword>
<dbReference type="SMR" id="A0A142G1B8"/>
<keyword evidence="1 11" id="KW-1003">Cell membrane</keyword>
<evidence type="ECO:0000256" key="7">
    <source>
        <dbReference type="ARBA" id="ARBA00022984"/>
    </source>
</evidence>
<evidence type="ECO:0000256" key="10">
    <source>
        <dbReference type="ARBA" id="ARBA00023316"/>
    </source>
</evidence>
<dbReference type="HAMAP" id="MF_00766">
    <property type="entry name" value="PGT_MtgA"/>
    <property type="match status" value="1"/>
</dbReference>
<dbReference type="Proteomes" id="UP000072236">
    <property type="component" value="Chromosome"/>
</dbReference>
<evidence type="ECO:0000256" key="2">
    <source>
        <dbReference type="ARBA" id="ARBA00022519"/>
    </source>
</evidence>
<feature type="domain" description="Glycosyl transferase family 51" evidence="12">
    <location>
        <begin position="78"/>
        <end position="245"/>
    </location>
</feature>
<keyword evidence="5 11" id="KW-0812">Transmembrane</keyword>
<evidence type="ECO:0000313" key="14">
    <source>
        <dbReference type="EMBL" id="PHO21006.1"/>
    </source>
</evidence>
<dbReference type="InterPro" id="IPR036950">
    <property type="entry name" value="PBP_transglycosylase"/>
</dbReference>
<dbReference type="GO" id="GO:0009252">
    <property type="term" value="P:peptidoglycan biosynthetic process"/>
    <property type="evidence" value="ECO:0007669"/>
    <property type="project" value="UniProtKB-UniRule"/>
</dbReference>
<dbReference type="AlphaFoldDB" id="A0A142G1B8"/>
<evidence type="ECO:0000313" key="18">
    <source>
        <dbReference type="Proteomes" id="UP000323012"/>
    </source>
</evidence>
<proteinExistence type="inferred from homology"/>
<dbReference type="Proteomes" id="UP000226080">
    <property type="component" value="Unassembled WGS sequence"/>
</dbReference>
<dbReference type="Gene3D" id="1.10.3810.10">
    <property type="entry name" value="Biosynthetic peptidoglycan transglycosylase-like"/>
    <property type="match status" value="1"/>
</dbReference>
<dbReference type="InterPro" id="IPR011812">
    <property type="entry name" value="Pep_trsgly"/>
</dbReference>
<reference evidence="13 16" key="1">
    <citation type="submission" date="2015-10" db="EMBL/GenBank/DDBJ databases">
        <title>Tn-seq of a polymicrobial infection.</title>
        <authorList>
            <person name="Stacy A."/>
            <person name="Rumbaugh K.P."/>
            <person name="Whiteley M."/>
        </authorList>
    </citation>
    <scope>NUCLEOTIDE SEQUENCE [LARGE SCALE GENOMIC DNA]</scope>
    <source>
        <strain evidence="13 16">624</strain>
    </source>
</reference>
<dbReference type="GO" id="GO:0016763">
    <property type="term" value="F:pentosyltransferase activity"/>
    <property type="evidence" value="ECO:0007669"/>
    <property type="project" value="InterPro"/>
</dbReference>
<keyword evidence="7 11" id="KW-0573">Peptidoglycan synthesis</keyword>
<accession>A0A142G1B8</accession>
<feature type="transmembrane region" description="Helical" evidence="11">
    <location>
        <begin position="38"/>
        <end position="56"/>
    </location>
</feature>
<evidence type="ECO:0000256" key="8">
    <source>
        <dbReference type="ARBA" id="ARBA00022989"/>
    </source>
</evidence>
<keyword evidence="4 11" id="KW-0808">Transferase</keyword>
<reference evidence="15 18" key="3">
    <citation type="submission" date="2019-08" db="EMBL/GenBank/DDBJ databases">
        <title>Whole genome sequencing of Aggregatibacter actinomycetemcomitans cultured from blood stream infections in Denmark reveals a novel phylogenetic lineage expressing serotype a membrane O polysaccharide.</title>
        <authorList>
            <person name="Nedergaard S."/>
            <person name="Kobel C.M."/>
            <person name="Nielsen M.B."/>
            <person name="Moeller R.T."/>
            <person name="Jensen A.B."/>
            <person name="Noerskov-Lauritsen N."/>
        </authorList>
    </citation>
    <scope>NUCLEOTIDE SEQUENCE [LARGE SCALE GENOMIC DNA]</scope>
    <source>
        <strain evidence="15 18">PN_563</strain>
    </source>
</reference>
<evidence type="ECO:0000256" key="9">
    <source>
        <dbReference type="ARBA" id="ARBA00023136"/>
    </source>
</evidence>
<evidence type="ECO:0000313" key="13">
    <source>
        <dbReference type="EMBL" id="AMQ94448.1"/>
    </source>
</evidence>
<dbReference type="OrthoDB" id="9766909at2"/>
<keyword evidence="8 11" id="KW-1133">Transmembrane helix</keyword>
<dbReference type="PANTHER" id="PTHR30400:SF0">
    <property type="entry name" value="BIOSYNTHETIC PEPTIDOGLYCAN TRANSGLYCOSYLASE"/>
    <property type="match status" value="1"/>
</dbReference>
<dbReference type="EMBL" id="PCGW01000005">
    <property type="protein sequence ID" value="PHO21006.1"/>
    <property type="molecule type" value="Genomic_DNA"/>
</dbReference>
<evidence type="ECO:0000313" key="15">
    <source>
        <dbReference type="EMBL" id="TYA39598.1"/>
    </source>
</evidence>
<dbReference type="KEGG" id="aact:ACT75_07905"/>
<dbReference type="InterPro" id="IPR001264">
    <property type="entry name" value="Glyco_trans_51"/>
</dbReference>
<comment type="similarity">
    <text evidence="11">Belongs to the glycosyltransferase 51 family.</text>
</comment>
<evidence type="ECO:0000256" key="6">
    <source>
        <dbReference type="ARBA" id="ARBA00022960"/>
    </source>
</evidence>
<dbReference type="RefSeq" id="WP_005542681.1">
    <property type="nucleotide sequence ID" value="NZ_CP012959.1"/>
</dbReference>
<dbReference type="EC" id="2.4.99.28" evidence="11"/>
<evidence type="ECO:0000256" key="11">
    <source>
        <dbReference type="HAMAP-Rule" id="MF_00766"/>
    </source>
</evidence>
<dbReference type="Pfam" id="PF00912">
    <property type="entry name" value="Transgly"/>
    <property type="match status" value="1"/>
</dbReference>
<dbReference type="eggNOG" id="COG0744">
    <property type="taxonomic scope" value="Bacteria"/>
</dbReference>
<keyword evidence="2 11" id="KW-0997">Cell inner membrane</keyword>
<keyword evidence="6 11" id="KW-0133">Cell shape</keyword>
<sequence length="257" mass="30011">MSKKKITKSPLEWLNLRNLKLRRFTFFKKFSTQSAVRFLCRFLLAMTVITFAFRFIPIPYSTYMLQQKTAHLFSGDFGYETRYDWVSLDEISWQMQLAVIAAEDQNFPEHYGFDFSAIKSAFSHNQKSTRIRGASTISQQTAKNLYLWHGQSWLRKAIEVPTTLMLETLWSKKRILEVYLNIAEFGNGIYGVEAASRFYFKKPAKNLSQNEAALLAAVLPNPIIYKVNAPGLYTKRRQIWIQRQMNQLGKSYLENIN</sequence>
<evidence type="ECO:0000256" key="4">
    <source>
        <dbReference type="ARBA" id="ARBA00022679"/>
    </source>
</evidence>
<keyword evidence="3 11" id="KW-0328">Glycosyltransferase</keyword>
<dbReference type="EMBL" id="CP012959">
    <property type="protein sequence ID" value="AMQ94448.1"/>
    <property type="molecule type" value="Genomic_DNA"/>
</dbReference>
<evidence type="ECO:0000256" key="1">
    <source>
        <dbReference type="ARBA" id="ARBA00022475"/>
    </source>
</evidence>
<evidence type="ECO:0000259" key="12">
    <source>
        <dbReference type="Pfam" id="PF00912"/>
    </source>
</evidence>